<sequence>MKWLIAFIVIIALGIYGFGIYMFDTKGTEVSFQSSDGNWGDSEVLFKGRNFEMIVSLFELYKIRCKVTNATLQRVTDKPSIFTPSRWFDDYEQKKWQVPLAKRHSSLDNESNYPTASMEHCYNNGATKEELALATKRADEYISSL</sequence>
<keyword evidence="2" id="KW-1185">Reference proteome</keyword>
<comment type="caution">
    <text evidence="1">The sequence shown here is derived from an EMBL/GenBank/DDBJ whole genome shotgun (WGS) entry which is preliminary data.</text>
</comment>
<evidence type="ECO:0000313" key="1">
    <source>
        <dbReference type="EMBL" id="GIU45452.1"/>
    </source>
</evidence>
<accession>A0ABQ4PDJ0</accession>
<name>A0ABQ4PDJ0_SHECO</name>
<gene>
    <name evidence="1" type="ORF">TUM3794_35780</name>
</gene>
<protein>
    <submittedName>
        <fullName evidence="1">Uncharacterized protein</fullName>
    </submittedName>
</protein>
<reference evidence="1 2" key="1">
    <citation type="submission" date="2021-05" db="EMBL/GenBank/DDBJ databases">
        <title>Molecular characterization for Shewanella algae harboring chromosomal blaOXA-55-like strains isolated from clinical and environment sample.</title>
        <authorList>
            <person name="Ohama Y."/>
            <person name="Aoki K."/>
            <person name="Harada S."/>
            <person name="Moriya K."/>
            <person name="Ishii Y."/>
            <person name="Tateda K."/>
        </authorList>
    </citation>
    <scope>NUCLEOTIDE SEQUENCE [LARGE SCALE GENOMIC DNA]</scope>
    <source>
        <strain evidence="1 2">MBTL60-118</strain>
    </source>
</reference>
<organism evidence="1 2">
    <name type="scientific">Shewanella colwelliana</name>
    <name type="common">Alteromonas colwelliana</name>
    <dbReference type="NCBI Taxonomy" id="23"/>
    <lineage>
        <taxon>Bacteria</taxon>
        <taxon>Pseudomonadati</taxon>
        <taxon>Pseudomonadota</taxon>
        <taxon>Gammaproteobacteria</taxon>
        <taxon>Alteromonadales</taxon>
        <taxon>Shewanellaceae</taxon>
        <taxon>Shewanella</taxon>
    </lineage>
</organism>
<dbReference type="RefSeq" id="WP_220757526.1">
    <property type="nucleotide sequence ID" value="NZ_BPEU01000032.1"/>
</dbReference>
<proteinExistence type="predicted"/>
<dbReference type="EMBL" id="BPEU01000032">
    <property type="protein sequence ID" value="GIU45452.1"/>
    <property type="molecule type" value="Genomic_DNA"/>
</dbReference>
<dbReference type="Proteomes" id="UP000773469">
    <property type="component" value="Unassembled WGS sequence"/>
</dbReference>
<evidence type="ECO:0000313" key="2">
    <source>
        <dbReference type="Proteomes" id="UP000773469"/>
    </source>
</evidence>